<accession>A0A832ZYQ5</accession>
<dbReference type="Pfam" id="PF16906">
    <property type="entry name" value="Ribosomal_L26"/>
    <property type="match status" value="1"/>
</dbReference>
<evidence type="ECO:0000313" key="7">
    <source>
        <dbReference type="Proteomes" id="UP000623215"/>
    </source>
</evidence>
<dbReference type="FunFam" id="2.30.30.30:FF:000009">
    <property type="entry name" value="60S ribosomal protein L26"/>
    <property type="match status" value="1"/>
</dbReference>
<evidence type="ECO:0000313" key="6">
    <source>
        <dbReference type="EMBL" id="HIQ32563.1"/>
    </source>
</evidence>
<dbReference type="InterPro" id="IPR005825">
    <property type="entry name" value="Ribosomal_uL24_CS"/>
</dbReference>
<dbReference type="InterPro" id="IPR005756">
    <property type="entry name" value="Ribosomal_uL24_euk/arc"/>
</dbReference>
<comment type="function">
    <text evidence="4">Located at the polypeptide exit tunnel on the outside of the subunit.</text>
</comment>
<comment type="similarity">
    <text evidence="1 4">Belongs to the universal ribosomal protein uL24 family.</text>
</comment>
<gene>
    <name evidence="4" type="primary">rpl24</name>
    <name evidence="6" type="ORF">EYH55_03685</name>
</gene>
<keyword evidence="3 4" id="KW-0687">Ribonucleoprotein</keyword>
<dbReference type="InterPro" id="IPR005824">
    <property type="entry name" value="KOW"/>
</dbReference>
<dbReference type="InterPro" id="IPR041988">
    <property type="entry name" value="Ribosomal_uL24_KOW"/>
</dbReference>
<sequence>MVALTKSKQPRKQRKALFNAPLHRRRQIMSAMLSKELKEKYKRNALPVRKGDVVKIMRGDFKNMEGKVLKVDYKSYRIHVEGAFIKRQDGKEVPYPIHPSNVMIVKLDESDERRFKFLEKNKDEV</sequence>
<dbReference type="Pfam" id="PF00467">
    <property type="entry name" value="KOW"/>
    <property type="match status" value="1"/>
</dbReference>
<protein>
    <recommendedName>
        <fullName evidence="4">Large ribosomal subunit protein uL24</fullName>
    </recommendedName>
</protein>
<evidence type="ECO:0000259" key="5">
    <source>
        <dbReference type="SMART" id="SM00739"/>
    </source>
</evidence>
<evidence type="ECO:0000256" key="1">
    <source>
        <dbReference type="ARBA" id="ARBA00010618"/>
    </source>
</evidence>
<keyword evidence="4" id="KW-0699">rRNA-binding</keyword>
<dbReference type="AlphaFoldDB" id="A0A832ZYQ5"/>
<dbReference type="PANTHER" id="PTHR11143">
    <property type="entry name" value="60S RIBOSOMAL PROTEIN L26 FAMILY MEMBER"/>
    <property type="match status" value="1"/>
</dbReference>
<evidence type="ECO:0000256" key="3">
    <source>
        <dbReference type="ARBA" id="ARBA00023274"/>
    </source>
</evidence>
<dbReference type="GO" id="GO:0015934">
    <property type="term" value="C:large ribosomal subunit"/>
    <property type="evidence" value="ECO:0007669"/>
    <property type="project" value="UniProtKB-UniRule"/>
</dbReference>
<name>A0A832ZYQ5_9EURY</name>
<proteinExistence type="inferred from homology"/>
<dbReference type="GO" id="GO:0003735">
    <property type="term" value="F:structural constituent of ribosome"/>
    <property type="evidence" value="ECO:0007669"/>
    <property type="project" value="UniProtKB-UniRule"/>
</dbReference>
<dbReference type="SUPFAM" id="SSF50104">
    <property type="entry name" value="Translation proteins SH3-like domain"/>
    <property type="match status" value="1"/>
</dbReference>
<evidence type="ECO:0000256" key="4">
    <source>
        <dbReference type="HAMAP-Rule" id="MF_01326"/>
    </source>
</evidence>
<keyword evidence="2 4" id="KW-0689">Ribosomal protein</keyword>
<dbReference type="HAMAP" id="MF_01326_A">
    <property type="entry name" value="Ribosomal_uL24_A"/>
    <property type="match status" value="1"/>
</dbReference>
<dbReference type="CDD" id="cd06089">
    <property type="entry name" value="KOW_RPL26"/>
    <property type="match status" value="1"/>
</dbReference>
<dbReference type="Proteomes" id="UP000623215">
    <property type="component" value="Unassembled WGS sequence"/>
</dbReference>
<feature type="domain" description="KOW" evidence="5">
    <location>
        <begin position="47"/>
        <end position="74"/>
    </location>
</feature>
<dbReference type="PROSITE" id="PS01108">
    <property type="entry name" value="RIBOSOMAL_L24"/>
    <property type="match status" value="1"/>
</dbReference>
<dbReference type="SMART" id="SM00739">
    <property type="entry name" value="KOW"/>
    <property type="match status" value="1"/>
</dbReference>
<dbReference type="NCBIfam" id="TIGR01080">
    <property type="entry name" value="rplX_A_E"/>
    <property type="match status" value="1"/>
</dbReference>
<comment type="subunit">
    <text evidence="4">Part of the 50S ribosomal subunit.</text>
</comment>
<comment type="caution">
    <text evidence="6">The sequence shown here is derived from an EMBL/GenBank/DDBJ whole genome shotgun (WGS) entry which is preliminary data.</text>
</comment>
<dbReference type="EMBL" id="DQVW01000065">
    <property type="protein sequence ID" value="HIQ32563.1"/>
    <property type="molecule type" value="Genomic_DNA"/>
</dbReference>
<organism evidence="6 7">
    <name type="scientific">Methanothermococcus okinawensis</name>
    <dbReference type="NCBI Taxonomy" id="155863"/>
    <lineage>
        <taxon>Archaea</taxon>
        <taxon>Methanobacteriati</taxon>
        <taxon>Methanobacteriota</taxon>
        <taxon>Methanomada group</taxon>
        <taxon>Methanococci</taxon>
        <taxon>Methanococcales</taxon>
        <taxon>Methanococcaceae</taxon>
        <taxon>Methanothermococcus</taxon>
    </lineage>
</organism>
<dbReference type="InterPro" id="IPR008991">
    <property type="entry name" value="Translation_prot_SH3-like_sf"/>
</dbReference>
<dbReference type="InterPro" id="IPR014722">
    <property type="entry name" value="Rib_uL2_dom2"/>
</dbReference>
<evidence type="ECO:0000256" key="2">
    <source>
        <dbReference type="ARBA" id="ARBA00022980"/>
    </source>
</evidence>
<dbReference type="GO" id="GO:0019843">
    <property type="term" value="F:rRNA binding"/>
    <property type="evidence" value="ECO:0007669"/>
    <property type="project" value="UniProtKB-UniRule"/>
</dbReference>
<reference evidence="6" key="1">
    <citation type="journal article" date="2020" name="ISME J.">
        <title>Gammaproteobacteria mediating utilization of methyl-, sulfur- and petroleum organic compounds in deep ocean hydrothermal plumes.</title>
        <authorList>
            <person name="Zhou Z."/>
            <person name="Liu Y."/>
            <person name="Pan J."/>
            <person name="Cron B.R."/>
            <person name="Toner B.M."/>
            <person name="Anantharaman K."/>
            <person name="Breier J.A."/>
            <person name="Dick G.J."/>
            <person name="Li M."/>
        </authorList>
    </citation>
    <scope>NUCLEOTIDE SEQUENCE</scope>
    <source>
        <strain evidence="6">SZUA-1534</strain>
    </source>
</reference>
<keyword evidence="4" id="KW-0694">RNA-binding</keyword>
<dbReference type="Gene3D" id="2.30.30.30">
    <property type="match status" value="1"/>
</dbReference>
<comment type="function">
    <text evidence="4">One of two assembly initiator proteins, it binds directly to the 5'-end of the 23S rRNA, where it nucleates assembly of the 50S subunit.</text>
</comment>
<dbReference type="GO" id="GO:0006412">
    <property type="term" value="P:translation"/>
    <property type="evidence" value="ECO:0007669"/>
    <property type="project" value="UniProtKB-UniRule"/>
</dbReference>